<dbReference type="PROSITE" id="PS50011">
    <property type="entry name" value="PROTEIN_KINASE_DOM"/>
    <property type="match status" value="1"/>
</dbReference>
<organism evidence="3 4">
    <name type="scientific">Agaricus bisporus var. burnettii</name>
    <dbReference type="NCBI Taxonomy" id="192524"/>
    <lineage>
        <taxon>Eukaryota</taxon>
        <taxon>Fungi</taxon>
        <taxon>Dikarya</taxon>
        <taxon>Basidiomycota</taxon>
        <taxon>Agaricomycotina</taxon>
        <taxon>Agaricomycetes</taxon>
        <taxon>Agaricomycetidae</taxon>
        <taxon>Agaricales</taxon>
        <taxon>Agaricineae</taxon>
        <taxon>Agaricaceae</taxon>
        <taxon>Agaricus</taxon>
    </lineage>
</organism>
<evidence type="ECO:0000313" key="4">
    <source>
        <dbReference type="Proteomes" id="UP000629468"/>
    </source>
</evidence>
<protein>
    <recommendedName>
        <fullName evidence="2">Protein kinase domain-containing protein</fullName>
    </recommendedName>
</protein>
<dbReference type="InterPro" id="IPR050235">
    <property type="entry name" value="CK1_Ser-Thr_kinase"/>
</dbReference>
<gene>
    <name evidence="3" type="ORF">Agabi119p4_10338</name>
</gene>
<feature type="binding site" evidence="1">
    <location>
        <position position="40"/>
    </location>
    <ligand>
        <name>ATP</name>
        <dbReference type="ChEBI" id="CHEBI:30616"/>
    </ligand>
</feature>
<dbReference type="InterPro" id="IPR017441">
    <property type="entry name" value="Protein_kinase_ATP_BS"/>
</dbReference>
<dbReference type="InterPro" id="IPR000719">
    <property type="entry name" value="Prot_kinase_dom"/>
</dbReference>
<accession>A0A8H7EWB7</accession>
<dbReference type="PANTHER" id="PTHR11909">
    <property type="entry name" value="CASEIN KINASE-RELATED"/>
    <property type="match status" value="1"/>
</dbReference>
<dbReference type="Gene3D" id="1.10.510.10">
    <property type="entry name" value="Transferase(Phosphotransferase) domain 1"/>
    <property type="match status" value="1"/>
</dbReference>
<dbReference type="Pfam" id="PF00069">
    <property type="entry name" value="Pkinase"/>
    <property type="match status" value="1"/>
</dbReference>
<dbReference type="GO" id="GO:0004672">
    <property type="term" value="F:protein kinase activity"/>
    <property type="evidence" value="ECO:0007669"/>
    <property type="project" value="InterPro"/>
</dbReference>
<dbReference type="GO" id="GO:0005524">
    <property type="term" value="F:ATP binding"/>
    <property type="evidence" value="ECO:0007669"/>
    <property type="project" value="UniProtKB-UniRule"/>
</dbReference>
<evidence type="ECO:0000313" key="3">
    <source>
        <dbReference type="EMBL" id="KAF7760929.1"/>
    </source>
</evidence>
<dbReference type="InterPro" id="IPR011009">
    <property type="entry name" value="Kinase-like_dom_sf"/>
</dbReference>
<sequence length="379" mass="42765">MAAGSSLVYEVSYRPIGYGGYGFVHEAIEIPSRKVVAIKKSRVPGHVKRTFLEHECRMIRLLQGHPAIPAVYAYGRLPHFDYMAMELLGKDLNAECNRMAEDGGTPLVKTSVRVTEQLLSALNYIHLKGIVHRDIKPHNILRSLKDPTQVVLIDFGLTGPVLSEPRKRRNVKKVWMCGTADWASINAHRGIDLAPRDDLESLAYTVCFVLNAGLPWLTASSVWESDRIKRIRVCNSKTTFSPPSFPVEFAELLAYARQLPFGKIPDYEIWQKRFENLANRLGSWPHEPLDWSIDKDRLPLPRLQVIPEVLPEVDEELENNIPSSIQAHYDSYDGMDLDCYNIQGSRDAELTLPSSLLEDCAKCCVSNIANIIDEVDLSL</sequence>
<evidence type="ECO:0000259" key="2">
    <source>
        <dbReference type="PROSITE" id="PS50011"/>
    </source>
</evidence>
<reference evidence="3 4" key="1">
    <citation type="journal article" name="Sci. Rep.">
        <title>Telomere-to-telomere assembled and centromere annotated genomes of the two main subspecies of the button mushroom Agaricus bisporus reveal especially polymorphic chromosome ends.</title>
        <authorList>
            <person name="Sonnenberg A.S.M."/>
            <person name="Sedaghat-Telgerd N."/>
            <person name="Lavrijssen B."/>
            <person name="Ohm R.A."/>
            <person name="Hendrickx P.M."/>
            <person name="Scholtmeijer K."/>
            <person name="Baars J.J.P."/>
            <person name="van Peer A."/>
        </authorList>
    </citation>
    <scope>NUCLEOTIDE SEQUENCE [LARGE SCALE GENOMIC DNA]</scope>
    <source>
        <strain evidence="3 4">H119_p4</strain>
    </source>
</reference>
<dbReference type="EMBL" id="JABXXO010000014">
    <property type="protein sequence ID" value="KAF7760929.1"/>
    <property type="molecule type" value="Genomic_DNA"/>
</dbReference>
<dbReference type="Proteomes" id="UP000629468">
    <property type="component" value="Unassembled WGS sequence"/>
</dbReference>
<dbReference type="SMART" id="SM00220">
    <property type="entry name" value="S_TKc"/>
    <property type="match status" value="1"/>
</dbReference>
<dbReference type="SUPFAM" id="SSF56112">
    <property type="entry name" value="Protein kinase-like (PK-like)"/>
    <property type="match status" value="1"/>
</dbReference>
<comment type="caution">
    <text evidence="3">The sequence shown here is derived from an EMBL/GenBank/DDBJ whole genome shotgun (WGS) entry which is preliminary data.</text>
</comment>
<evidence type="ECO:0000256" key="1">
    <source>
        <dbReference type="PROSITE-ProRule" id="PRU10141"/>
    </source>
</evidence>
<feature type="domain" description="Protein kinase" evidence="2">
    <location>
        <begin position="10"/>
        <end position="329"/>
    </location>
</feature>
<dbReference type="PROSITE" id="PS00107">
    <property type="entry name" value="PROTEIN_KINASE_ATP"/>
    <property type="match status" value="1"/>
</dbReference>
<name>A0A8H7EWB7_AGABI</name>
<keyword evidence="1" id="KW-0547">Nucleotide-binding</keyword>
<proteinExistence type="predicted"/>
<keyword evidence="1" id="KW-0067">ATP-binding</keyword>
<dbReference type="AlphaFoldDB" id="A0A8H7EWB7"/>